<dbReference type="PANTHER" id="PTHR15284:SF7">
    <property type="entry name" value="NFIL3 LIKE PROTEIN"/>
    <property type="match status" value="1"/>
</dbReference>
<sequence>MLGEESEHESLLAKVSQGKMATGSRRKREFMPEEKKDAMYWEKRRKNNEAAKRSREKRRLNDFALESRMVALSEENNYLKAELLSLKLRFGLITSAVYNQQAQSIQNSLGLYLTGHKLSKVDSPFLSLESFCQDSCHIRPQSLSPKIAITDSTEFIVKDLPMSRKFFYTDKELDEKQTHPVTKYNPITHQSKNFESAFKPIIHPYYFDYHFLDKYPYCFPSYDKNNPGTSSNMIEMSRHKFPSTASSSSGDDESVHQRVFPLLQCGLPDFYEDASVVKASSALPHKLRIKTKTSGHMADNKAGSKVVKASDEEETDH</sequence>
<evidence type="ECO:0000313" key="11">
    <source>
        <dbReference type="Proteomes" id="UP000515159"/>
    </source>
</evidence>
<dbReference type="InterPro" id="IPR004827">
    <property type="entry name" value="bZIP"/>
</dbReference>
<dbReference type="GO" id="GO:0007623">
    <property type="term" value="P:circadian rhythm"/>
    <property type="evidence" value="ECO:0007669"/>
    <property type="project" value="TreeGrafter"/>
</dbReference>
<dbReference type="Proteomes" id="UP000515159">
    <property type="component" value="Chromosome 8"/>
</dbReference>
<dbReference type="GO" id="GO:0003677">
    <property type="term" value="F:DNA binding"/>
    <property type="evidence" value="ECO:0007669"/>
    <property type="project" value="UniProtKB-KW"/>
</dbReference>
<dbReference type="InterPro" id="IPR046347">
    <property type="entry name" value="bZIP_sf"/>
</dbReference>
<evidence type="ECO:0000256" key="7">
    <source>
        <dbReference type="ARBA" id="ARBA00053991"/>
    </source>
</evidence>
<dbReference type="PROSITE" id="PS00036">
    <property type="entry name" value="BZIP_BASIC"/>
    <property type="match status" value="1"/>
</dbReference>
<dbReference type="Gene3D" id="1.20.5.170">
    <property type="match status" value="1"/>
</dbReference>
<comment type="function">
    <text evidence="7">May act as a transcriptional regulator of a number of proteins of the circadian clock.</text>
</comment>
<feature type="region of interest" description="Disordered" evidence="9">
    <location>
        <begin position="1"/>
        <end position="30"/>
    </location>
</feature>
<evidence type="ECO:0000256" key="4">
    <source>
        <dbReference type="ARBA" id="ARBA00023125"/>
    </source>
</evidence>
<dbReference type="InterPro" id="IPR047106">
    <property type="entry name" value="NFIL3-like_bZIP"/>
</dbReference>
<comment type="subunit">
    <text evidence="8">Homodimer. Binds DNA as a dimer.</text>
</comment>
<dbReference type="FunFam" id="1.20.5.170:FF:000025">
    <property type="entry name" value="nuclear factor interleukin-3-regulated protein-like"/>
    <property type="match status" value="1"/>
</dbReference>
<evidence type="ECO:0000256" key="6">
    <source>
        <dbReference type="ARBA" id="ARBA00023242"/>
    </source>
</evidence>
<protein>
    <recommendedName>
        <fullName evidence="2">Nuclear factor interleukin-3-regulated protein</fullName>
    </recommendedName>
</protein>
<dbReference type="CDD" id="cd14694">
    <property type="entry name" value="bZIP_NFIL3"/>
    <property type="match status" value="1"/>
</dbReference>
<accession>A0A6P8S845</accession>
<dbReference type="GeneID" id="117366093"/>
<gene>
    <name evidence="12" type="primary">LOC117366093</name>
</gene>
<dbReference type="PANTHER" id="PTHR15284">
    <property type="entry name" value="NUCLEAR FACTOR INTERLEUKIN-3-REGULATED PROTEIN"/>
    <property type="match status" value="1"/>
</dbReference>
<dbReference type="GO" id="GO:0005634">
    <property type="term" value="C:nucleus"/>
    <property type="evidence" value="ECO:0007669"/>
    <property type="project" value="TreeGrafter"/>
</dbReference>
<organism evidence="11 12">
    <name type="scientific">Geotrypetes seraphini</name>
    <name type="common">Gaboon caecilian</name>
    <name type="synonym">Caecilia seraphini</name>
    <dbReference type="NCBI Taxonomy" id="260995"/>
    <lineage>
        <taxon>Eukaryota</taxon>
        <taxon>Metazoa</taxon>
        <taxon>Chordata</taxon>
        <taxon>Craniata</taxon>
        <taxon>Vertebrata</taxon>
        <taxon>Euteleostomi</taxon>
        <taxon>Amphibia</taxon>
        <taxon>Gymnophiona</taxon>
        <taxon>Geotrypetes</taxon>
    </lineage>
</organism>
<keyword evidence="5" id="KW-0804">Transcription</keyword>
<dbReference type="PROSITE" id="PS50217">
    <property type="entry name" value="BZIP"/>
    <property type="match status" value="1"/>
</dbReference>
<name>A0A6P8S845_GEOSA</name>
<dbReference type="SMART" id="SM00338">
    <property type="entry name" value="BRLZ"/>
    <property type="match status" value="1"/>
</dbReference>
<keyword evidence="11" id="KW-1185">Reference proteome</keyword>
<dbReference type="AlphaFoldDB" id="A0A6P8S845"/>
<keyword evidence="6" id="KW-0539">Nucleus</keyword>
<dbReference type="GO" id="GO:0003700">
    <property type="term" value="F:DNA-binding transcription factor activity"/>
    <property type="evidence" value="ECO:0007669"/>
    <property type="project" value="InterPro"/>
</dbReference>
<feature type="region of interest" description="Disordered" evidence="9">
    <location>
        <begin position="293"/>
        <end position="317"/>
    </location>
</feature>
<dbReference type="InterPro" id="IPR047229">
    <property type="entry name" value="NFIL3-like"/>
</dbReference>
<evidence type="ECO:0000256" key="8">
    <source>
        <dbReference type="ARBA" id="ARBA00061957"/>
    </source>
</evidence>
<evidence type="ECO:0000259" key="10">
    <source>
        <dbReference type="PROSITE" id="PS50217"/>
    </source>
</evidence>
<comment type="similarity">
    <text evidence="1">Belongs to the bZIP family. NFIL3 subfamily.</text>
</comment>
<dbReference type="KEGG" id="gsh:117366093"/>
<dbReference type="RefSeq" id="XP_033813103.1">
    <property type="nucleotide sequence ID" value="XM_033957212.1"/>
</dbReference>
<evidence type="ECO:0000256" key="5">
    <source>
        <dbReference type="ARBA" id="ARBA00023163"/>
    </source>
</evidence>
<dbReference type="OrthoDB" id="6151507at2759"/>
<proteinExistence type="inferred from homology"/>
<reference evidence="12" key="1">
    <citation type="submission" date="2025-08" db="UniProtKB">
        <authorList>
            <consortium name="RefSeq"/>
        </authorList>
    </citation>
    <scope>IDENTIFICATION</scope>
</reference>
<evidence type="ECO:0000256" key="1">
    <source>
        <dbReference type="ARBA" id="ARBA00006079"/>
    </source>
</evidence>
<evidence type="ECO:0000256" key="2">
    <source>
        <dbReference type="ARBA" id="ARBA00018259"/>
    </source>
</evidence>
<dbReference type="InParanoid" id="A0A6P8S845"/>
<evidence type="ECO:0000256" key="9">
    <source>
        <dbReference type="SAM" id="MobiDB-lite"/>
    </source>
</evidence>
<dbReference type="SUPFAM" id="SSF57959">
    <property type="entry name" value="Leucine zipper domain"/>
    <property type="match status" value="1"/>
</dbReference>
<feature type="domain" description="BZIP" evidence="10">
    <location>
        <begin position="37"/>
        <end position="87"/>
    </location>
</feature>
<evidence type="ECO:0000256" key="3">
    <source>
        <dbReference type="ARBA" id="ARBA00023015"/>
    </source>
</evidence>
<keyword evidence="3" id="KW-0805">Transcription regulation</keyword>
<dbReference type="Pfam" id="PF07716">
    <property type="entry name" value="bZIP_2"/>
    <property type="match status" value="1"/>
</dbReference>
<keyword evidence="4" id="KW-0238">DNA-binding</keyword>
<evidence type="ECO:0000313" key="12">
    <source>
        <dbReference type="RefSeq" id="XP_033813103.1"/>
    </source>
</evidence>